<dbReference type="Proteomes" id="UP000694941">
    <property type="component" value="Unplaced"/>
</dbReference>
<name>A0ABM1THV9_LIMPO</name>
<keyword evidence="5" id="KW-0805">Transcription regulation</keyword>
<evidence type="ECO:0000313" key="13">
    <source>
        <dbReference type="RefSeq" id="XP_022255465.1"/>
    </source>
</evidence>
<keyword evidence="7" id="KW-0804">Transcription</keyword>
<keyword evidence="2" id="KW-0479">Metal-binding</keyword>
<dbReference type="PROSITE" id="PS00028">
    <property type="entry name" value="ZINC_FINGER_C2H2_1"/>
    <property type="match status" value="1"/>
</dbReference>
<evidence type="ECO:0000256" key="7">
    <source>
        <dbReference type="ARBA" id="ARBA00023163"/>
    </source>
</evidence>
<keyword evidence="8" id="KW-0539">Nucleus</keyword>
<dbReference type="InterPro" id="IPR013087">
    <property type="entry name" value="Znf_C2H2_type"/>
</dbReference>
<keyword evidence="4" id="KW-0862">Zinc</keyword>
<proteinExistence type="predicted"/>
<dbReference type="PROSITE" id="PS50157">
    <property type="entry name" value="ZINC_FINGER_C2H2_2"/>
    <property type="match status" value="1"/>
</dbReference>
<evidence type="ECO:0000256" key="6">
    <source>
        <dbReference type="ARBA" id="ARBA00023125"/>
    </source>
</evidence>
<dbReference type="RefSeq" id="XP_022255465.1">
    <property type="nucleotide sequence ID" value="XM_022399757.1"/>
</dbReference>
<protein>
    <submittedName>
        <fullName evidence="13">Zinc finger protein 395-like</fullName>
    </submittedName>
</protein>
<dbReference type="InterPro" id="IPR052253">
    <property type="entry name" value="CR1/CR2-DNA-binding_regulator"/>
</dbReference>
<evidence type="ECO:0000256" key="10">
    <source>
        <dbReference type="SAM" id="MobiDB-lite"/>
    </source>
</evidence>
<keyword evidence="12" id="KW-1185">Reference proteome</keyword>
<feature type="region of interest" description="Disordered" evidence="10">
    <location>
        <begin position="374"/>
        <end position="397"/>
    </location>
</feature>
<evidence type="ECO:0000256" key="8">
    <source>
        <dbReference type="ARBA" id="ARBA00023242"/>
    </source>
</evidence>
<evidence type="ECO:0000256" key="5">
    <source>
        <dbReference type="ARBA" id="ARBA00023015"/>
    </source>
</evidence>
<dbReference type="Pfam" id="PF15997">
    <property type="entry name" value="DUF4772"/>
    <property type="match status" value="1"/>
</dbReference>
<feature type="domain" description="C2H2-type" evidence="11">
    <location>
        <begin position="288"/>
        <end position="318"/>
    </location>
</feature>
<evidence type="ECO:0000256" key="3">
    <source>
        <dbReference type="ARBA" id="ARBA00022771"/>
    </source>
</evidence>
<gene>
    <name evidence="13" type="primary">LOC106471137</name>
</gene>
<dbReference type="InterPro" id="IPR031940">
    <property type="entry name" value="DUF4772"/>
</dbReference>
<organism evidence="12 13">
    <name type="scientific">Limulus polyphemus</name>
    <name type="common">Atlantic horseshoe crab</name>
    <dbReference type="NCBI Taxonomy" id="6850"/>
    <lineage>
        <taxon>Eukaryota</taxon>
        <taxon>Metazoa</taxon>
        <taxon>Ecdysozoa</taxon>
        <taxon>Arthropoda</taxon>
        <taxon>Chelicerata</taxon>
        <taxon>Merostomata</taxon>
        <taxon>Xiphosura</taxon>
        <taxon>Limulidae</taxon>
        <taxon>Limulus</taxon>
    </lineage>
</organism>
<evidence type="ECO:0000313" key="12">
    <source>
        <dbReference type="Proteomes" id="UP000694941"/>
    </source>
</evidence>
<reference evidence="13" key="1">
    <citation type="submission" date="2025-08" db="UniProtKB">
        <authorList>
            <consortium name="RefSeq"/>
        </authorList>
    </citation>
    <scope>IDENTIFICATION</scope>
    <source>
        <tissue evidence="13">Muscle</tissue>
    </source>
</reference>
<evidence type="ECO:0000259" key="11">
    <source>
        <dbReference type="PROSITE" id="PS50157"/>
    </source>
</evidence>
<keyword evidence="6" id="KW-0238">DNA-binding</keyword>
<feature type="region of interest" description="Disordered" evidence="10">
    <location>
        <begin position="224"/>
        <end position="248"/>
    </location>
</feature>
<evidence type="ECO:0000256" key="9">
    <source>
        <dbReference type="PROSITE-ProRule" id="PRU00042"/>
    </source>
</evidence>
<keyword evidence="3 9" id="KW-0863">Zinc-finger</keyword>
<dbReference type="PANTHER" id="PTHR13006">
    <property type="entry name" value="PAPILLOMAVIRUS REGULATORY FACTOR PRF-1"/>
    <property type="match status" value="1"/>
</dbReference>
<feature type="compositionally biased region" description="Basic and acidic residues" evidence="10">
    <location>
        <begin position="378"/>
        <end position="397"/>
    </location>
</feature>
<dbReference type="PANTHER" id="PTHR13006:SF9">
    <property type="entry name" value="GLUCOSE TRANSPORTER 4 ENHANCER FACTOR, ISOFORM G"/>
    <property type="match status" value="1"/>
</dbReference>
<evidence type="ECO:0000256" key="2">
    <source>
        <dbReference type="ARBA" id="ARBA00022723"/>
    </source>
</evidence>
<dbReference type="GeneID" id="106471137"/>
<evidence type="ECO:0000256" key="1">
    <source>
        <dbReference type="ARBA" id="ARBA00004123"/>
    </source>
</evidence>
<evidence type="ECO:0000256" key="4">
    <source>
        <dbReference type="ARBA" id="ARBA00022833"/>
    </source>
</evidence>
<sequence>MSTGKRLAKRSILGTRVSVPLEDGLYYPGVIRATKADERNQENIYCVQLENKENREFLFHELIGPGFQSIFRVKLKKGQRVFVTYKGREVAGLVDHHRPNLDQVMITVEPSSPNPHVTKPTLLKKKLEEVRLLESRKSARLQDLDTDYSRLAEGQFEIRRRPPSLTIEVPTLQSGRKRRPSSTDDGDVMNDCSAAMVLMSLSCSPKSPRRSDSGLYAYSWTSSTSSGFQEWDSPRSDTRTATPSPPSPLVVMETVTSGQVSDEGIEMDETVGFMEEPLSEKRKTRTLFQCTWPGCGKQYYLCEDVEKHVRMRHLRRSKTQISDLSDDHEEEFYYTEIEIDHHPTPPPASPEGSTDSVLLSPELANIYTSSAPTLSHLDMVKPPHENPEYREPQKEREQSITSLTNPVTISNFQPILHWQPHPYAVSAPSDMALSPKYLRLSPKSFSPTIKGSPTHRKGRSEIRKCRKVYGMENKEQWCTQCRWKKACSRFVS</sequence>
<accession>A0ABM1THV9</accession>
<dbReference type="SMART" id="SM01366">
    <property type="entry name" value="c-clamp"/>
    <property type="match status" value="1"/>
</dbReference>
<comment type="subcellular location">
    <subcellularLocation>
        <location evidence="1">Nucleus</location>
    </subcellularLocation>
</comment>